<sequence>MSPPGFYGDSQDAYDDDDDMSHHFHFHSTEPGEMFRHFEEMFRSFDELFRNMGVAQFSAIPPGLPDDHHVAPPPQSRGSLRDRMLKEPDTPPGGSNRQIFDFEESPAIRSPSLFGRLWGAPSSIPQFPLPKEKEDKDLDSEIKTAAELDEIFAKKPETPQSSLPMEPRYRPTQPQGTFKSVSVWTRIGADGKVEEHRSVRDNHGNEEEIVTKQIGEQGYSVTKKRDSMGREEVQETFTNMDERDKNSFEQIWSTPDPRNRMTPAGESYDPQTRSIFRHLFGFSFPGFGKS</sequence>
<evidence type="ECO:0000256" key="1">
    <source>
        <dbReference type="ARBA" id="ARBA00004496"/>
    </source>
</evidence>
<evidence type="ECO:0000313" key="6">
    <source>
        <dbReference type="EMBL" id="KAK2193555.1"/>
    </source>
</evidence>
<dbReference type="Pfam" id="PF10248">
    <property type="entry name" value="Mlf1IP"/>
    <property type="match status" value="1"/>
</dbReference>
<dbReference type="GO" id="GO:0015629">
    <property type="term" value="C:actin cytoskeleton"/>
    <property type="evidence" value="ECO:0007669"/>
    <property type="project" value="TreeGrafter"/>
</dbReference>
<dbReference type="AlphaFoldDB" id="A0AAD9ULD4"/>
<organism evidence="6 7">
    <name type="scientific">Ridgeia piscesae</name>
    <name type="common">Tubeworm</name>
    <dbReference type="NCBI Taxonomy" id="27915"/>
    <lineage>
        <taxon>Eukaryota</taxon>
        <taxon>Metazoa</taxon>
        <taxon>Spiralia</taxon>
        <taxon>Lophotrochozoa</taxon>
        <taxon>Annelida</taxon>
        <taxon>Polychaeta</taxon>
        <taxon>Sedentaria</taxon>
        <taxon>Canalipalpata</taxon>
        <taxon>Sabellida</taxon>
        <taxon>Siboglinidae</taxon>
        <taxon>Ridgeia</taxon>
    </lineage>
</organism>
<feature type="region of interest" description="Disordered" evidence="5">
    <location>
        <begin position="238"/>
        <end position="269"/>
    </location>
</feature>
<evidence type="ECO:0000313" key="7">
    <source>
        <dbReference type="Proteomes" id="UP001209878"/>
    </source>
</evidence>
<dbReference type="EMBL" id="JAODUO010000011">
    <property type="protein sequence ID" value="KAK2193555.1"/>
    <property type="molecule type" value="Genomic_DNA"/>
</dbReference>
<evidence type="ECO:0000256" key="5">
    <source>
        <dbReference type="SAM" id="MobiDB-lite"/>
    </source>
</evidence>
<protein>
    <recommendedName>
        <fullName evidence="8">HCLS1-associated protein X-1</fullName>
    </recommendedName>
</protein>
<keyword evidence="4" id="KW-0597">Phosphoprotein</keyword>
<feature type="compositionally biased region" description="Basic and acidic residues" evidence="5">
    <location>
        <begin position="79"/>
        <end position="89"/>
    </location>
</feature>
<name>A0AAD9ULD4_RIDPI</name>
<comment type="similarity">
    <text evidence="2">Belongs to the MLF family.</text>
</comment>
<keyword evidence="3" id="KW-0963">Cytoplasm</keyword>
<evidence type="ECO:0000256" key="3">
    <source>
        <dbReference type="ARBA" id="ARBA00022490"/>
    </source>
</evidence>
<dbReference type="PANTHER" id="PTHR14938:SF2">
    <property type="entry name" value="HCLS1-ASSOCIATED PROTEIN X-1"/>
    <property type="match status" value="1"/>
</dbReference>
<keyword evidence="7" id="KW-1185">Reference proteome</keyword>
<dbReference type="GO" id="GO:0016324">
    <property type="term" value="C:apical plasma membrane"/>
    <property type="evidence" value="ECO:0007669"/>
    <property type="project" value="TreeGrafter"/>
</dbReference>
<dbReference type="InterPro" id="IPR017248">
    <property type="entry name" value="HAX-1"/>
</dbReference>
<dbReference type="GO" id="GO:0005739">
    <property type="term" value="C:mitochondrion"/>
    <property type="evidence" value="ECO:0007669"/>
    <property type="project" value="TreeGrafter"/>
</dbReference>
<dbReference type="GO" id="GO:0030136">
    <property type="term" value="C:clathrin-coated vesicle"/>
    <property type="evidence" value="ECO:0007669"/>
    <property type="project" value="TreeGrafter"/>
</dbReference>
<comment type="caution">
    <text evidence="6">The sequence shown here is derived from an EMBL/GenBank/DDBJ whole genome shotgun (WGS) entry which is preliminary data.</text>
</comment>
<comment type="subcellular location">
    <subcellularLocation>
        <location evidence="1">Cytoplasm</location>
    </subcellularLocation>
</comment>
<feature type="region of interest" description="Disordered" evidence="5">
    <location>
        <begin position="60"/>
        <end position="100"/>
    </location>
</feature>
<accession>A0AAD9ULD4</accession>
<proteinExistence type="inferred from homology"/>
<feature type="compositionally biased region" description="Polar residues" evidence="5">
    <location>
        <begin position="172"/>
        <end position="181"/>
    </location>
</feature>
<evidence type="ECO:0000256" key="4">
    <source>
        <dbReference type="ARBA" id="ARBA00022553"/>
    </source>
</evidence>
<evidence type="ECO:0008006" key="8">
    <source>
        <dbReference type="Google" id="ProtNLM"/>
    </source>
</evidence>
<gene>
    <name evidence="6" type="ORF">NP493_10g07023</name>
</gene>
<dbReference type="GO" id="GO:0016529">
    <property type="term" value="C:sarcoplasmic reticulum"/>
    <property type="evidence" value="ECO:0007669"/>
    <property type="project" value="TreeGrafter"/>
</dbReference>
<dbReference type="InterPro" id="IPR019376">
    <property type="entry name" value="Myeloid_leukemia_factor"/>
</dbReference>
<dbReference type="PANTHER" id="PTHR14938">
    <property type="entry name" value="HCLS1-ASSOCIATED PROTEIN X-1"/>
    <property type="match status" value="1"/>
</dbReference>
<dbReference type="Proteomes" id="UP001209878">
    <property type="component" value="Unassembled WGS sequence"/>
</dbReference>
<dbReference type="GO" id="GO:0030833">
    <property type="term" value="P:regulation of actin filament polymerization"/>
    <property type="evidence" value="ECO:0007669"/>
    <property type="project" value="TreeGrafter"/>
</dbReference>
<evidence type="ECO:0000256" key="2">
    <source>
        <dbReference type="ARBA" id="ARBA00008332"/>
    </source>
</evidence>
<reference evidence="6" key="1">
    <citation type="journal article" date="2023" name="Mol. Biol. Evol.">
        <title>Third-Generation Sequencing Reveals the Adaptive Role of the Epigenome in Three Deep-Sea Polychaetes.</title>
        <authorList>
            <person name="Perez M."/>
            <person name="Aroh O."/>
            <person name="Sun Y."/>
            <person name="Lan Y."/>
            <person name="Juniper S.K."/>
            <person name="Young C.R."/>
            <person name="Angers B."/>
            <person name="Qian P.Y."/>
        </authorList>
    </citation>
    <scope>NUCLEOTIDE SEQUENCE</scope>
    <source>
        <strain evidence="6">R07B-5</strain>
    </source>
</reference>
<dbReference type="GO" id="GO:0043066">
    <property type="term" value="P:negative regulation of apoptotic process"/>
    <property type="evidence" value="ECO:0007669"/>
    <property type="project" value="InterPro"/>
</dbReference>
<feature type="region of interest" description="Disordered" evidence="5">
    <location>
        <begin position="149"/>
        <end position="181"/>
    </location>
</feature>